<evidence type="ECO:0000256" key="1">
    <source>
        <dbReference type="ARBA" id="ARBA00004141"/>
    </source>
</evidence>
<comment type="caution">
    <text evidence="7">The sequence shown here is derived from an EMBL/GenBank/DDBJ whole genome shotgun (WGS) entry which is preliminary data.</text>
</comment>
<keyword evidence="8" id="KW-1185">Reference proteome</keyword>
<keyword evidence="5 6" id="KW-0472">Membrane</keyword>
<keyword evidence="3 6" id="KW-0812">Transmembrane</keyword>
<keyword evidence="2" id="KW-0813">Transport</keyword>
<name>A0ABR1J533_9AGAR</name>
<proteinExistence type="predicted"/>
<organism evidence="7 8">
    <name type="scientific">Marasmiellus scandens</name>
    <dbReference type="NCBI Taxonomy" id="2682957"/>
    <lineage>
        <taxon>Eukaryota</taxon>
        <taxon>Fungi</taxon>
        <taxon>Dikarya</taxon>
        <taxon>Basidiomycota</taxon>
        <taxon>Agaricomycotina</taxon>
        <taxon>Agaricomycetes</taxon>
        <taxon>Agaricomycetidae</taxon>
        <taxon>Agaricales</taxon>
        <taxon>Marasmiineae</taxon>
        <taxon>Omphalotaceae</taxon>
        <taxon>Marasmiellus</taxon>
    </lineage>
</organism>
<evidence type="ECO:0000256" key="4">
    <source>
        <dbReference type="ARBA" id="ARBA00022989"/>
    </source>
</evidence>
<evidence type="ECO:0000256" key="6">
    <source>
        <dbReference type="SAM" id="Phobius"/>
    </source>
</evidence>
<evidence type="ECO:0000313" key="7">
    <source>
        <dbReference type="EMBL" id="KAK7446648.1"/>
    </source>
</evidence>
<evidence type="ECO:0000256" key="2">
    <source>
        <dbReference type="ARBA" id="ARBA00022448"/>
    </source>
</evidence>
<dbReference type="SUPFAM" id="SSF103473">
    <property type="entry name" value="MFS general substrate transporter"/>
    <property type="match status" value="1"/>
</dbReference>
<dbReference type="EMBL" id="JBANRG010000043">
    <property type="protein sequence ID" value="KAK7446648.1"/>
    <property type="molecule type" value="Genomic_DNA"/>
</dbReference>
<dbReference type="InterPro" id="IPR036259">
    <property type="entry name" value="MFS_trans_sf"/>
</dbReference>
<keyword evidence="4 6" id="KW-1133">Transmembrane helix</keyword>
<evidence type="ECO:0000313" key="8">
    <source>
        <dbReference type="Proteomes" id="UP001498398"/>
    </source>
</evidence>
<dbReference type="Gene3D" id="1.20.1250.20">
    <property type="entry name" value="MFS general substrate transporter like domains"/>
    <property type="match status" value="1"/>
</dbReference>
<protein>
    <submittedName>
        <fullName evidence="7">Uncharacterized protein</fullName>
    </submittedName>
</protein>
<dbReference type="Proteomes" id="UP001498398">
    <property type="component" value="Unassembled WGS sequence"/>
</dbReference>
<gene>
    <name evidence="7" type="ORF">VKT23_014342</name>
</gene>
<feature type="transmembrane region" description="Helical" evidence="6">
    <location>
        <begin position="12"/>
        <end position="35"/>
    </location>
</feature>
<evidence type="ECO:0000256" key="3">
    <source>
        <dbReference type="ARBA" id="ARBA00022692"/>
    </source>
</evidence>
<reference evidence="7 8" key="1">
    <citation type="submission" date="2024-01" db="EMBL/GenBank/DDBJ databases">
        <title>A draft genome for the cacao thread blight pathogen Marasmiellus scandens.</title>
        <authorList>
            <person name="Baruah I.K."/>
            <person name="Leung J."/>
            <person name="Bukari Y."/>
            <person name="Amoako-Attah I."/>
            <person name="Meinhardt L.W."/>
            <person name="Bailey B.A."/>
            <person name="Cohen S.P."/>
        </authorList>
    </citation>
    <scope>NUCLEOTIDE SEQUENCE [LARGE SCALE GENOMIC DNA]</scope>
    <source>
        <strain evidence="7 8">GH-19</strain>
    </source>
</reference>
<accession>A0ABR1J533</accession>
<evidence type="ECO:0000256" key="5">
    <source>
        <dbReference type="ARBA" id="ARBA00023136"/>
    </source>
</evidence>
<sequence>MCLGSDDSYRVLALLRFMSDMFEASLFSGLVYFLTFGTDQKNVPFDVALVLASGSLGGAFGDAIVYGVDKMNGISDMERWCWLFMLEGVPSLGLAFYALIFFLD</sequence>
<feature type="transmembrane region" description="Helical" evidence="6">
    <location>
        <begin position="47"/>
        <end position="68"/>
    </location>
</feature>
<dbReference type="PANTHER" id="PTHR43791">
    <property type="entry name" value="PERMEASE-RELATED"/>
    <property type="match status" value="1"/>
</dbReference>
<comment type="subcellular location">
    <subcellularLocation>
        <location evidence="1">Membrane</location>
        <topology evidence="1">Multi-pass membrane protein</topology>
    </subcellularLocation>
</comment>
<feature type="transmembrane region" description="Helical" evidence="6">
    <location>
        <begin position="80"/>
        <end position="103"/>
    </location>
</feature>
<dbReference type="PANTHER" id="PTHR43791:SF49">
    <property type="entry name" value="TRANSPORTER, PUTATIVE (AFU_ORTHOLOGUE AFUA_4G04250)-RELATED"/>
    <property type="match status" value="1"/>
</dbReference>